<dbReference type="Proteomes" id="UP000464865">
    <property type="component" value="Plasmid p6"/>
</dbReference>
<gene>
    <name evidence="2" type="ORF">G3A56_27540</name>
</gene>
<proteinExistence type="predicted"/>
<dbReference type="AlphaFoldDB" id="A0A7L5BRM5"/>
<organism evidence="2 3">
    <name type="scientific">Rhizobium oryzihabitans</name>
    <dbReference type="NCBI Taxonomy" id="2267833"/>
    <lineage>
        <taxon>Bacteria</taxon>
        <taxon>Pseudomonadati</taxon>
        <taxon>Pseudomonadota</taxon>
        <taxon>Alphaproteobacteria</taxon>
        <taxon>Hyphomicrobiales</taxon>
        <taxon>Rhizobiaceae</taxon>
        <taxon>Rhizobium/Agrobacterium group</taxon>
        <taxon>Rhizobium</taxon>
    </lineage>
</organism>
<dbReference type="InterPro" id="IPR029063">
    <property type="entry name" value="SAM-dependent_MTases_sf"/>
</dbReference>
<dbReference type="RefSeq" id="WP_164056989.1">
    <property type="nucleotide sequence ID" value="NZ_CP048638.1"/>
</dbReference>
<dbReference type="KEGG" id="roy:G3A56_27540"/>
<feature type="domain" description="Strawberry notch AAA" evidence="1">
    <location>
        <begin position="649"/>
        <end position="905"/>
    </location>
</feature>
<dbReference type="SUPFAM" id="SSF53335">
    <property type="entry name" value="S-adenosyl-L-methionine-dependent methyltransferases"/>
    <property type="match status" value="1"/>
</dbReference>
<protein>
    <recommendedName>
        <fullName evidence="1">Strawberry notch AAA domain-containing protein</fullName>
    </recommendedName>
</protein>
<sequence length="1168" mass="126521">MHGNAGDLLIATTDDVRATGVRGGLKYCNVPVLNTVTRGEATIFVVRPPGDLDPSDLWVACGLPIRRLWDDDFNVDVADRALLSKRFHECMSGTGMGDMVTPRQIGLNLAGSKVFETIGGRVAVNKANEAHYEYDRFSNGREKGEHRDRFLRAIRTTELAGCAAGVALAIVQGDSFDRGSIARLHKDIVVDDASPFLSVFAFQEEIEAALAVQAANLVRSGGAFREVARELTDRSAAHGERNAQRLRLQQYSTPLTISAVAQDILRIREGELVLEPTAGNGTLALGAAAAGARIEGFELDKARAERGTRVLKDAGAPFVNIRPRAFEVNAEGGFGGMAFDAVLANPPFEAIKAQNVADREGRTLSISRLDHRIVYDALNQVRADSGRSFLVLPGEMMGEGKLEGATRFFNNYLHATFEVAGAAMLDGRLYRKSGAEFPVIVYALGPRLENPLSAERAKKIPDELPYLHTTDQLFAWGDAARLAMDEIMARRSAPDTRVARTFVAPDFDDADITTDETPNGDVPAALVPAVPPVGPGVEEPVFEAVSEDELEMSEDEAEFVVSPDVLVDDLVVENDPFQVTYESASLVGGPVLKIQKALAEPVALALTELERVRGPVDNFVADSLGVEVSELGGLLHAGQVDGVGLALHKALRAESIIVGDLMGVGKGRQLAALARAAFKEDRPVLFFTDNASLFTDFVARDLATVMRKPANELPQFIKPYIVNSSKDASILDPDFQGERRRGEGFVFRASPSSAKREKTIDPSMNMILSSYSQLGAQGREAKLAAIMEWLGKQDKPPLLIMDEAHRAAGEGSNVGLSMTALVEGVKAAGGSVAYASGTALKGARNLRVYGSALPDVGIPPDRLVELIEKEPLALQEALSYEMARSGGLIARELDNTEVARETVSLQDVDPVRFAQVLEKVDLFAHKMSELLALGREVKDWSQHRQKELKKDIEQMPEGAERDRALGSVGVHYQSPASRFHHLSNYLTLAINGVFLEDLVLKSIAEGRKPLVAVANTGDTLMRDLIASHWDNDGLDDADNAGIMKGSAYVLPEKPHLGHVIKRVADRLLTVKESNGFGAVTEIRLHEYEDWLADFNARVDAADFSLLSMTVIDDLAVALEKHGLSLGEITGRSFMSRPAEDGADLSLAPGPSRLSTMLFRTSITVVWMF</sequence>
<evidence type="ECO:0000313" key="2">
    <source>
        <dbReference type="EMBL" id="QIB41552.1"/>
    </source>
</evidence>
<dbReference type="InterPro" id="IPR039187">
    <property type="entry name" value="SNO_AAA"/>
</dbReference>
<evidence type="ECO:0000313" key="3">
    <source>
        <dbReference type="Proteomes" id="UP000464865"/>
    </source>
</evidence>
<dbReference type="EMBL" id="CP048638">
    <property type="protein sequence ID" value="QIB41552.1"/>
    <property type="molecule type" value="Genomic_DNA"/>
</dbReference>
<dbReference type="SUPFAM" id="SSF52540">
    <property type="entry name" value="P-loop containing nucleoside triphosphate hydrolases"/>
    <property type="match status" value="1"/>
</dbReference>
<keyword evidence="2" id="KW-0614">Plasmid</keyword>
<dbReference type="Gene3D" id="3.40.50.150">
    <property type="entry name" value="Vaccinia Virus protein VP39"/>
    <property type="match status" value="1"/>
</dbReference>
<name>A0A7L5BRM5_9HYPH</name>
<geneLocation type="plasmid" evidence="2 3">
    <name>p6</name>
</geneLocation>
<dbReference type="Pfam" id="PF13872">
    <property type="entry name" value="AAA_34"/>
    <property type="match status" value="1"/>
</dbReference>
<dbReference type="InterPro" id="IPR027417">
    <property type="entry name" value="P-loop_NTPase"/>
</dbReference>
<keyword evidence="3" id="KW-1185">Reference proteome</keyword>
<reference evidence="2 3" key="1">
    <citation type="submission" date="2020-02" db="EMBL/GenBank/DDBJ databases">
        <title>Plant-Promoting Endophytic Bacterium Rhizobium oryzihabitans sp. nov., Isolated from the Root of Rice.</title>
        <authorList>
            <person name="zhao J."/>
            <person name="Zhang G."/>
        </authorList>
    </citation>
    <scope>NUCLEOTIDE SEQUENCE [LARGE SCALE GENOMIC DNA]</scope>
    <source>
        <strain evidence="2 3">M15</strain>
        <plasmid evidence="2 3">p6</plasmid>
    </source>
</reference>
<evidence type="ECO:0000259" key="1">
    <source>
        <dbReference type="Pfam" id="PF13872"/>
    </source>
</evidence>
<dbReference type="Gene3D" id="3.40.50.300">
    <property type="entry name" value="P-loop containing nucleotide triphosphate hydrolases"/>
    <property type="match status" value="1"/>
</dbReference>
<accession>A0A7L5BRM5</accession>